<evidence type="ECO:0008006" key="5">
    <source>
        <dbReference type="Google" id="ProtNLM"/>
    </source>
</evidence>
<keyword evidence="2" id="KW-0732">Signal</keyword>
<keyword evidence="4" id="KW-1185">Reference proteome</keyword>
<reference evidence="3 4" key="1">
    <citation type="submission" date="2020-08" db="EMBL/GenBank/DDBJ databases">
        <title>Genomic Encyclopedia of Type Strains, Phase IV (KMG-IV): sequencing the most valuable type-strain genomes for metagenomic binning, comparative biology and taxonomic classification.</title>
        <authorList>
            <person name="Goeker M."/>
        </authorList>
    </citation>
    <scope>NUCLEOTIDE SEQUENCE [LARGE SCALE GENOMIC DNA]</scope>
    <source>
        <strain evidence="3 4">DSM 27165</strain>
    </source>
</reference>
<dbReference type="AlphaFoldDB" id="A0A840MPE8"/>
<comment type="caution">
    <text evidence="3">The sequence shown here is derived from an EMBL/GenBank/DDBJ whole genome shotgun (WGS) entry which is preliminary data.</text>
</comment>
<accession>A0A840MPE8</accession>
<feature type="signal peptide" evidence="2">
    <location>
        <begin position="1"/>
        <end position="18"/>
    </location>
</feature>
<sequence length="181" mass="19521">MKHILGLALVTCGMQALAADPVYLEVPVTYHPDAGVVRKVREECKIEDQLAEHVGKILAKVNKSDKGTIEASADQTGKQILRLQITHVLGVGGGAWSGPKAVTVQAALLEDGKVKRETKINRWSIGGMWAGFKGTCTIIDRCSVALAKDLGRWARDPNYVIKEEAPPKDAPQEEPTSANPT</sequence>
<dbReference type="RefSeq" id="WP_184037535.1">
    <property type="nucleotide sequence ID" value="NZ_JACHHY010000008.1"/>
</dbReference>
<feature type="compositionally biased region" description="Basic and acidic residues" evidence="1">
    <location>
        <begin position="162"/>
        <end position="171"/>
    </location>
</feature>
<dbReference type="EMBL" id="JACHHY010000008">
    <property type="protein sequence ID" value="MBB5018366.1"/>
    <property type="molecule type" value="Genomic_DNA"/>
</dbReference>
<evidence type="ECO:0000256" key="1">
    <source>
        <dbReference type="SAM" id="MobiDB-lite"/>
    </source>
</evidence>
<name>A0A840MPE8_9PROT</name>
<gene>
    <name evidence="3" type="ORF">HNQ59_001654</name>
</gene>
<protein>
    <recommendedName>
        <fullName evidence="5">DUF4410 domain-containing protein</fullName>
    </recommendedName>
</protein>
<organism evidence="3 4">
    <name type="scientific">Chitinivorax tropicus</name>
    <dbReference type="NCBI Taxonomy" id="714531"/>
    <lineage>
        <taxon>Bacteria</taxon>
        <taxon>Pseudomonadati</taxon>
        <taxon>Pseudomonadota</taxon>
        <taxon>Betaproteobacteria</taxon>
        <taxon>Chitinivorax</taxon>
    </lineage>
</organism>
<dbReference type="Proteomes" id="UP000575898">
    <property type="component" value="Unassembled WGS sequence"/>
</dbReference>
<evidence type="ECO:0000313" key="4">
    <source>
        <dbReference type="Proteomes" id="UP000575898"/>
    </source>
</evidence>
<evidence type="ECO:0000313" key="3">
    <source>
        <dbReference type="EMBL" id="MBB5018366.1"/>
    </source>
</evidence>
<proteinExistence type="predicted"/>
<feature type="region of interest" description="Disordered" evidence="1">
    <location>
        <begin position="162"/>
        <end position="181"/>
    </location>
</feature>
<feature type="chain" id="PRO_5032958870" description="DUF4410 domain-containing protein" evidence="2">
    <location>
        <begin position="19"/>
        <end position="181"/>
    </location>
</feature>
<evidence type="ECO:0000256" key="2">
    <source>
        <dbReference type="SAM" id="SignalP"/>
    </source>
</evidence>